<keyword evidence="3" id="KW-1133">Transmembrane helix</keyword>
<feature type="region of interest" description="Disordered" evidence="2">
    <location>
        <begin position="613"/>
        <end position="636"/>
    </location>
</feature>
<keyword evidence="3" id="KW-0812">Transmembrane</keyword>
<keyword evidence="1" id="KW-0677">Repeat</keyword>
<dbReference type="SUPFAM" id="SSF49265">
    <property type="entry name" value="Fibronectin type III"/>
    <property type="match status" value="2"/>
</dbReference>
<dbReference type="CDD" id="cd00063">
    <property type="entry name" value="FN3"/>
    <property type="match status" value="3"/>
</dbReference>
<sequence length="724" mass="81415">MILNSILVVALFFIEINEFIYTEEEDESQIAGTPSELQAFANHDSIQVSWLPPREDNVLIRGFQIGWGINIPDIEKTIVDSNVRQYTIRNLKPNREYVISLRAFNKKGQGFPIYETVKTYSSGSLTTLPPNNFVENIHAPVGLFAETLSASQIHLYWTDPNDEAFNQYYTIKYAMSGEADGLAKEINTSETDYLFDNLRPDTQYEFAVKIARTNHWSLIAINRTFPAPPSSPPRDITLVGPQSEKDDPNIVTLNWQPPKYSNGEIKEYILFYSNKFDAPESEWTMESIKGDRLSLQIRGLLSKTTYYFKLQAKNSKGFGPFTPITSFLTPETLDISSISDQNNKFSDNVNSTFSQQIVQLLSKNLTNVFLGIVTIVLLVLVVAVIIACTCRKPRRQTNVKHPQYSYIPGRKYSQQTGDDNLWIQQNGTRFAAVLDNSGTLGRAVCENFEMPTSSGEERRILLVDRQQRAFIASNPHAHFGSPSPQYNSQYLPPSDGQDLSQNCYNTATAIISPHGRNLSHPTPNSTPRNPHVVHTRTDRQQVKVDLAVGNQRNGAYLGEELIDNDRSVSKVHPSSISNHHTMELEEHRQQPKVAHVVRPIAAIKAANASPSAFRNVCSSNKPKTSPLMNRNVPNGNVPIGRAMVQRRVNITNQIETSASPYSSIRVQREGELEDVSTLNVQQQAQPQCNNKSVDSAEELSVQEIDQMIDTLQQLQHEFTQAEDD</sequence>
<organism evidence="6 7">
    <name type="scientific">Meloidogyne enterolobii</name>
    <name type="common">Root-knot nematode worm</name>
    <name type="synonym">Meloidogyne mayaguensis</name>
    <dbReference type="NCBI Taxonomy" id="390850"/>
    <lineage>
        <taxon>Eukaryota</taxon>
        <taxon>Metazoa</taxon>
        <taxon>Ecdysozoa</taxon>
        <taxon>Nematoda</taxon>
        <taxon>Chromadorea</taxon>
        <taxon>Rhabditida</taxon>
        <taxon>Tylenchina</taxon>
        <taxon>Tylenchomorpha</taxon>
        <taxon>Tylenchoidea</taxon>
        <taxon>Meloidogynidae</taxon>
        <taxon>Meloidogyninae</taxon>
        <taxon>Meloidogyne</taxon>
    </lineage>
</organism>
<feature type="region of interest" description="Disordered" evidence="2">
    <location>
        <begin position="513"/>
        <end position="539"/>
    </location>
</feature>
<dbReference type="PANTHER" id="PTHR13817:SF173">
    <property type="entry name" value="FRAZZLED"/>
    <property type="match status" value="1"/>
</dbReference>
<evidence type="ECO:0000256" key="4">
    <source>
        <dbReference type="SAM" id="SignalP"/>
    </source>
</evidence>
<dbReference type="PROSITE" id="PS50853">
    <property type="entry name" value="FN3"/>
    <property type="match status" value="3"/>
</dbReference>
<gene>
    <name evidence="6" type="ORF">MENT_LOCUS40162</name>
</gene>
<comment type="caution">
    <text evidence="6">The sequence shown here is derived from an EMBL/GenBank/DDBJ whole genome shotgun (WGS) entry which is preliminary data.</text>
</comment>
<dbReference type="PANTHER" id="PTHR13817">
    <property type="entry name" value="TITIN"/>
    <property type="match status" value="1"/>
</dbReference>
<evidence type="ECO:0000256" key="2">
    <source>
        <dbReference type="SAM" id="MobiDB-lite"/>
    </source>
</evidence>
<dbReference type="AlphaFoldDB" id="A0A6V7WKP6"/>
<evidence type="ECO:0000313" key="6">
    <source>
        <dbReference type="EMBL" id="CAD2187569.1"/>
    </source>
</evidence>
<evidence type="ECO:0000313" key="7">
    <source>
        <dbReference type="Proteomes" id="UP000580250"/>
    </source>
</evidence>
<evidence type="ECO:0000256" key="3">
    <source>
        <dbReference type="SAM" id="Phobius"/>
    </source>
</evidence>
<feature type="compositionally biased region" description="Polar residues" evidence="2">
    <location>
        <begin position="519"/>
        <end position="528"/>
    </location>
</feature>
<keyword evidence="3" id="KW-0472">Membrane</keyword>
<dbReference type="OrthoDB" id="114660at2759"/>
<evidence type="ECO:0000256" key="1">
    <source>
        <dbReference type="ARBA" id="ARBA00022737"/>
    </source>
</evidence>
<feature type="signal peptide" evidence="4">
    <location>
        <begin position="1"/>
        <end position="22"/>
    </location>
</feature>
<accession>A0A6V7WKP6</accession>
<dbReference type="PRINTS" id="PR00014">
    <property type="entry name" value="FNTYPEIII"/>
</dbReference>
<proteinExistence type="predicted"/>
<name>A0A6V7WKP6_MELEN</name>
<keyword evidence="4" id="KW-0732">Signal</keyword>
<feature type="domain" description="Fibronectin type-III" evidence="5">
    <location>
        <begin position="33"/>
        <end position="130"/>
    </location>
</feature>
<feature type="domain" description="Fibronectin type-III" evidence="5">
    <location>
        <begin position="232"/>
        <end position="332"/>
    </location>
</feature>
<feature type="compositionally biased region" description="Polar residues" evidence="2">
    <location>
        <begin position="616"/>
        <end position="634"/>
    </location>
</feature>
<feature type="transmembrane region" description="Helical" evidence="3">
    <location>
        <begin position="368"/>
        <end position="390"/>
    </location>
</feature>
<feature type="chain" id="PRO_5028391460" description="Fibronectin type-III domain-containing protein" evidence="4">
    <location>
        <begin position="23"/>
        <end position="724"/>
    </location>
</feature>
<feature type="domain" description="Fibronectin type-III" evidence="5">
    <location>
        <begin position="139"/>
        <end position="230"/>
    </location>
</feature>
<dbReference type="SMART" id="SM00060">
    <property type="entry name" value="FN3"/>
    <property type="match status" value="3"/>
</dbReference>
<dbReference type="InterPro" id="IPR003961">
    <property type="entry name" value="FN3_dom"/>
</dbReference>
<dbReference type="Pfam" id="PF00041">
    <property type="entry name" value="fn3"/>
    <property type="match status" value="3"/>
</dbReference>
<dbReference type="Gene3D" id="2.60.40.10">
    <property type="entry name" value="Immunoglobulins"/>
    <property type="match status" value="3"/>
</dbReference>
<dbReference type="InterPro" id="IPR036116">
    <property type="entry name" value="FN3_sf"/>
</dbReference>
<dbReference type="InterPro" id="IPR050964">
    <property type="entry name" value="Striated_Muscle_Regulatory"/>
</dbReference>
<dbReference type="EMBL" id="CAJEWN010000644">
    <property type="protein sequence ID" value="CAD2187569.1"/>
    <property type="molecule type" value="Genomic_DNA"/>
</dbReference>
<dbReference type="Proteomes" id="UP000580250">
    <property type="component" value="Unassembled WGS sequence"/>
</dbReference>
<reference evidence="6 7" key="1">
    <citation type="submission" date="2020-08" db="EMBL/GenBank/DDBJ databases">
        <authorList>
            <person name="Koutsovoulos G."/>
            <person name="Danchin GJ E."/>
        </authorList>
    </citation>
    <scope>NUCLEOTIDE SEQUENCE [LARGE SCALE GENOMIC DNA]</scope>
</reference>
<protein>
    <recommendedName>
        <fullName evidence="5">Fibronectin type-III domain-containing protein</fullName>
    </recommendedName>
</protein>
<dbReference type="InterPro" id="IPR013783">
    <property type="entry name" value="Ig-like_fold"/>
</dbReference>
<evidence type="ECO:0000259" key="5">
    <source>
        <dbReference type="PROSITE" id="PS50853"/>
    </source>
</evidence>